<dbReference type="EMBL" id="JACTAG010000001">
    <property type="protein sequence ID" value="MBD3662604.1"/>
    <property type="molecule type" value="Genomic_DNA"/>
</dbReference>
<comment type="caution">
    <text evidence="1">The sequence shown here is derived from an EMBL/GenBank/DDBJ whole genome shotgun (WGS) entry which is preliminary data.</text>
</comment>
<keyword evidence="2" id="KW-1185">Reference proteome</keyword>
<dbReference type="CDD" id="cd00085">
    <property type="entry name" value="HNHc"/>
    <property type="match status" value="1"/>
</dbReference>
<reference evidence="1" key="1">
    <citation type="submission" date="2020-08" db="EMBL/GenBank/DDBJ databases">
        <title>Sulfitobacter aestuariivivens sp. nov., isolated from a tidal flat.</title>
        <authorList>
            <person name="Park S."/>
            <person name="Yoon J.-H."/>
        </authorList>
    </citation>
    <scope>NUCLEOTIDE SEQUENCE</scope>
    <source>
        <strain evidence="1">TSTF-M16</strain>
    </source>
</reference>
<protein>
    <submittedName>
        <fullName evidence="1">HNH endonuclease</fullName>
    </submittedName>
</protein>
<dbReference type="GO" id="GO:0004519">
    <property type="term" value="F:endonuclease activity"/>
    <property type="evidence" value="ECO:0007669"/>
    <property type="project" value="UniProtKB-KW"/>
</dbReference>
<evidence type="ECO:0000313" key="2">
    <source>
        <dbReference type="Proteomes" id="UP000635142"/>
    </source>
</evidence>
<dbReference type="AlphaFoldDB" id="A0A927HDS5"/>
<dbReference type="Proteomes" id="UP000635142">
    <property type="component" value="Unassembled WGS sequence"/>
</dbReference>
<keyword evidence="1" id="KW-0255">Endonuclease</keyword>
<name>A0A927HDS5_9RHOB</name>
<organism evidence="1 2">
    <name type="scientific">Sulfitobacter aestuariivivens</name>
    <dbReference type="NCBI Taxonomy" id="2766981"/>
    <lineage>
        <taxon>Bacteria</taxon>
        <taxon>Pseudomonadati</taxon>
        <taxon>Pseudomonadota</taxon>
        <taxon>Alphaproteobacteria</taxon>
        <taxon>Rhodobacterales</taxon>
        <taxon>Roseobacteraceae</taxon>
        <taxon>Sulfitobacter</taxon>
    </lineage>
</organism>
<gene>
    <name evidence="1" type="ORF">H9Q16_01570</name>
</gene>
<sequence>MLTGFVQQSHYRNKNGGRLICAVCDFDFAAFYGSLGEGFMHVHHLDPISEARSSRIVSPEFELVPVCPNCHSMIHRRGKNRSIADMRRILVRT</sequence>
<keyword evidence="1" id="KW-0540">Nuclease</keyword>
<keyword evidence="1" id="KW-0378">Hydrolase</keyword>
<dbReference type="InterPro" id="IPR003615">
    <property type="entry name" value="HNH_nuc"/>
</dbReference>
<accession>A0A927HDS5</accession>
<evidence type="ECO:0000313" key="1">
    <source>
        <dbReference type="EMBL" id="MBD3662604.1"/>
    </source>
</evidence>
<proteinExistence type="predicted"/>